<dbReference type="EMBL" id="CP009417">
    <property type="protein sequence ID" value="AJD93359.1"/>
    <property type="molecule type" value="Genomic_DNA"/>
</dbReference>
<gene>
    <name evidence="1" type="ORF">JMA_40410</name>
</gene>
<protein>
    <submittedName>
        <fullName evidence="1">Uncharacterized protein</fullName>
    </submittedName>
</protein>
<sequence length="145" mass="16918">MLPVIYEGTLDNCHYLPFYVTADNQTFVYEKEIIEFVCEGNQELYQEYFYKSPNFHLFESNNEGNKTFPLIAFINECVNIFDHYVEAEIEDKYASSENLKHMSERVYPVVSAIAKIGAKVQFGQMEPGETPATIFEREMTRLARE</sequence>
<dbReference type="KEGG" id="jeo:JMA_40410"/>
<keyword evidence="1" id="KW-0614">Plasmid</keyword>
<name>A0A0B5AZL6_9BACL</name>
<geneLocation type="plasmid" evidence="2"/>
<accession>A0A0B5AZL6</accession>
<dbReference type="BioCyc" id="JESP1508404:G14D9-13325-MONOMER"/>
<proteinExistence type="predicted"/>
<dbReference type="Proteomes" id="UP000031449">
    <property type="component" value="Plasmid unnamed"/>
</dbReference>
<dbReference type="HOGENOM" id="CLU_1784285_0_0_9"/>
<keyword evidence="2" id="KW-1185">Reference proteome</keyword>
<organism evidence="1 2">
    <name type="scientific">Jeotgalibacillus malaysiensis</name>
    <dbReference type="NCBI Taxonomy" id="1508404"/>
    <lineage>
        <taxon>Bacteria</taxon>
        <taxon>Bacillati</taxon>
        <taxon>Bacillota</taxon>
        <taxon>Bacilli</taxon>
        <taxon>Bacillales</taxon>
        <taxon>Caryophanaceae</taxon>
        <taxon>Jeotgalibacillus</taxon>
    </lineage>
</organism>
<evidence type="ECO:0000313" key="1">
    <source>
        <dbReference type="EMBL" id="AJD93359.1"/>
    </source>
</evidence>
<reference evidence="1 2" key="1">
    <citation type="submission" date="2014-08" db="EMBL/GenBank/DDBJ databases">
        <title>Complete genome of a marine bacteria Jeotgalibacillus malaysiensis.</title>
        <authorList>
            <person name="Yaakop A.S."/>
            <person name="Chan K.-G."/>
            <person name="Goh K.M."/>
        </authorList>
    </citation>
    <scope>NUCLEOTIDE SEQUENCE [LARGE SCALE GENOMIC DNA]</scope>
    <source>
        <strain evidence="1 2">D5</strain>
        <plasmid evidence="2">Plasmid</plasmid>
    </source>
</reference>
<dbReference type="AlphaFoldDB" id="A0A0B5AZL6"/>
<evidence type="ECO:0000313" key="2">
    <source>
        <dbReference type="Proteomes" id="UP000031449"/>
    </source>
</evidence>